<dbReference type="WBParaSite" id="ALUE_0001703801-mRNA-1">
    <property type="protein sequence ID" value="ALUE_0001703801-mRNA-1"/>
    <property type="gene ID" value="ALUE_0001703801"/>
</dbReference>
<dbReference type="Proteomes" id="UP000036681">
    <property type="component" value="Unplaced"/>
</dbReference>
<organism evidence="2 3">
    <name type="scientific">Ascaris lumbricoides</name>
    <name type="common">Giant roundworm</name>
    <dbReference type="NCBI Taxonomy" id="6252"/>
    <lineage>
        <taxon>Eukaryota</taxon>
        <taxon>Metazoa</taxon>
        <taxon>Ecdysozoa</taxon>
        <taxon>Nematoda</taxon>
        <taxon>Chromadorea</taxon>
        <taxon>Rhabditida</taxon>
        <taxon>Spirurina</taxon>
        <taxon>Ascaridomorpha</taxon>
        <taxon>Ascaridoidea</taxon>
        <taxon>Ascarididae</taxon>
        <taxon>Ascaris</taxon>
    </lineage>
</organism>
<keyword evidence="2" id="KW-1185">Reference proteome</keyword>
<feature type="region of interest" description="Disordered" evidence="1">
    <location>
        <begin position="28"/>
        <end position="59"/>
    </location>
</feature>
<evidence type="ECO:0000313" key="3">
    <source>
        <dbReference type="WBParaSite" id="ALUE_0001703801-mRNA-1"/>
    </source>
</evidence>
<dbReference type="AlphaFoldDB" id="A0A0M3IFP0"/>
<protein>
    <submittedName>
        <fullName evidence="3">Secreted protein</fullName>
    </submittedName>
</protein>
<evidence type="ECO:0000313" key="2">
    <source>
        <dbReference type="Proteomes" id="UP000036681"/>
    </source>
</evidence>
<feature type="compositionally biased region" description="Polar residues" evidence="1">
    <location>
        <begin position="38"/>
        <end position="51"/>
    </location>
</feature>
<name>A0A0M3IFP0_ASCLU</name>
<reference evidence="3" key="1">
    <citation type="submission" date="2017-02" db="UniProtKB">
        <authorList>
            <consortium name="WormBaseParasite"/>
        </authorList>
    </citation>
    <scope>IDENTIFICATION</scope>
</reference>
<sequence length="81" mass="8623">MQHTACGYSRIASLRLAAAVARQKMLSASAAPAMNGNRGASSRNSDASSGKSDAKTRRTYDDVTYTEEVARTHIGHMCCAE</sequence>
<proteinExistence type="predicted"/>
<evidence type="ECO:0000256" key="1">
    <source>
        <dbReference type="SAM" id="MobiDB-lite"/>
    </source>
</evidence>
<accession>A0A0M3IFP0</accession>